<evidence type="ECO:0000256" key="1">
    <source>
        <dbReference type="SAM" id="SignalP"/>
    </source>
</evidence>
<comment type="caution">
    <text evidence="2">The sequence shown here is derived from an EMBL/GenBank/DDBJ whole genome shotgun (WGS) entry which is preliminary data.</text>
</comment>
<feature type="signal peptide" evidence="1">
    <location>
        <begin position="1"/>
        <end position="18"/>
    </location>
</feature>
<accession>A0A2B4S8D1</accession>
<reference evidence="3" key="1">
    <citation type="journal article" date="2017" name="bioRxiv">
        <title>Comparative analysis of the genomes of Stylophora pistillata and Acropora digitifera provides evidence for extensive differences between species of corals.</title>
        <authorList>
            <person name="Voolstra C.R."/>
            <person name="Li Y."/>
            <person name="Liew Y.J."/>
            <person name="Baumgarten S."/>
            <person name="Zoccola D."/>
            <person name="Flot J.-F."/>
            <person name="Tambutte S."/>
            <person name="Allemand D."/>
            <person name="Aranda M."/>
        </authorList>
    </citation>
    <scope>NUCLEOTIDE SEQUENCE [LARGE SCALE GENOMIC DNA]</scope>
</reference>
<gene>
    <name evidence="2" type="ORF">AWC38_SpisGene8407</name>
</gene>
<dbReference type="OrthoDB" id="10373214at2759"/>
<sequence>MIKGIVIFILLVSIGAFCQRQHLDKVVLRDFYRSSQGPVPKHSSPMGIYAESRSNYREDNCCVKRKIVQNGKIKSQCRSEHPDCFSKSSPTSPSFGKCESVRDSEDDVIACRCAAKK</sequence>
<organism evidence="2 3">
    <name type="scientific">Stylophora pistillata</name>
    <name type="common">Smooth cauliflower coral</name>
    <dbReference type="NCBI Taxonomy" id="50429"/>
    <lineage>
        <taxon>Eukaryota</taxon>
        <taxon>Metazoa</taxon>
        <taxon>Cnidaria</taxon>
        <taxon>Anthozoa</taxon>
        <taxon>Hexacorallia</taxon>
        <taxon>Scleractinia</taxon>
        <taxon>Astrocoeniina</taxon>
        <taxon>Pocilloporidae</taxon>
        <taxon>Stylophora</taxon>
    </lineage>
</organism>
<dbReference type="EMBL" id="LSMT01000115">
    <property type="protein sequence ID" value="PFX26924.1"/>
    <property type="molecule type" value="Genomic_DNA"/>
</dbReference>
<evidence type="ECO:0000313" key="3">
    <source>
        <dbReference type="Proteomes" id="UP000225706"/>
    </source>
</evidence>
<keyword evidence="3" id="KW-1185">Reference proteome</keyword>
<protein>
    <submittedName>
        <fullName evidence="2">Uncharacterized protein</fullName>
    </submittedName>
</protein>
<keyword evidence="1" id="KW-0732">Signal</keyword>
<name>A0A2B4S8D1_STYPI</name>
<evidence type="ECO:0000313" key="2">
    <source>
        <dbReference type="EMBL" id="PFX26924.1"/>
    </source>
</evidence>
<proteinExistence type="predicted"/>
<dbReference type="Proteomes" id="UP000225706">
    <property type="component" value="Unassembled WGS sequence"/>
</dbReference>
<feature type="chain" id="PRO_5012518667" evidence="1">
    <location>
        <begin position="19"/>
        <end position="117"/>
    </location>
</feature>
<dbReference type="AlphaFoldDB" id="A0A2B4S8D1"/>